<evidence type="ECO:0000256" key="3">
    <source>
        <dbReference type="SAM" id="SignalP"/>
    </source>
</evidence>
<dbReference type="PROSITE" id="PS00233">
    <property type="entry name" value="CHIT_BIND_RR_1"/>
    <property type="match status" value="1"/>
</dbReference>
<protein>
    <submittedName>
        <fullName evidence="5">Cuticle protein 14-like</fullName>
    </submittedName>
</protein>
<evidence type="ECO:0000313" key="5">
    <source>
        <dbReference type="RefSeq" id="XP_022249014.1"/>
    </source>
</evidence>
<evidence type="ECO:0000256" key="1">
    <source>
        <dbReference type="ARBA" id="ARBA00022460"/>
    </source>
</evidence>
<gene>
    <name evidence="5" type="primary">LOC106465408</name>
</gene>
<feature type="chain" id="PRO_5046415875" evidence="3">
    <location>
        <begin position="16"/>
        <end position="168"/>
    </location>
</feature>
<keyword evidence="4" id="KW-1185">Reference proteome</keyword>
<keyword evidence="1 2" id="KW-0193">Cuticle</keyword>
<dbReference type="Proteomes" id="UP000694941">
    <property type="component" value="Unplaced"/>
</dbReference>
<proteinExistence type="predicted"/>
<dbReference type="PANTHER" id="PTHR10380:SF173">
    <property type="entry name" value="CUTICULAR PROTEIN 47EF, ISOFORM C-RELATED"/>
    <property type="match status" value="1"/>
</dbReference>
<organism evidence="4 5">
    <name type="scientific">Limulus polyphemus</name>
    <name type="common">Atlantic horseshoe crab</name>
    <dbReference type="NCBI Taxonomy" id="6850"/>
    <lineage>
        <taxon>Eukaryota</taxon>
        <taxon>Metazoa</taxon>
        <taxon>Ecdysozoa</taxon>
        <taxon>Arthropoda</taxon>
        <taxon>Chelicerata</taxon>
        <taxon>Merostomata</taxon>
        <taxon>Xiphosura</taxon>
        <taxon>Limulidae</taxon>
        <taxon>Limulus</taxon>
    </lineage>
</organism>
<dbReference type="InterPro" id="IPR000618">
    <property type="entry name" value="Insect_cuticle"/>
</dbReference>
<name>A0ABM1SZF8_LIMPO</name>
<keyword evidence="3" id="KW-0732">Signal</keyword>
<dbReference type="InterPro" id="IPR050468">
    <property type="entry name" value="Cuticle_Struct_Prot"/>
</dbReference>
<dbReference type="PROSITE" id="PS51155">
    <property type="entry name" value="CHIT_BIND_RR_2"/>
    <property type="match status" value="1"/>
</dbReference>
<dbReference type="GeneID" id="106465408"/>
<evidence type="ECO:0000313" key="4">
    <source>
        <dbReference type="Proteomes" id="UP000694941"/>
    </source>
</evidence>
<dbReference type="RefSeq" id="XP_022249014.1">
    <property type="nucleotide sequence ID" value="XM_022393306.1"/>
</dbReference>
<evidence type="ECO:0000256" key="2">
    <source>
        <dbReference type="PROSITE-ProRule" id="PRU00497"/>
    </source>
</evidence>
<accession>A0ABM1SZF8</accession>
<reference evidence="5" key="1">
    <citation type="submission" date="2025-08" db="UniProtKB">
        <authorList>
            <consortium name="RefSeq"/>
        </authorList>
    </citation>
    <scope>IDENTIFICATION</scope>
    <source>
        <tissue evidence="5">Muscle</tissue>
    </source>
</reference>
<dbReference type="Pfam" id="PF00379">
    <property type="entry name" value="Chitin_bind_4"/>
    <property type="match status" value="1"/>
</dbReference>
<feature type="signal peptide" evidence="3">
    <location>
        <begin position="1"/>
        <end position="15"/>
    </location>
</feature>
<sequence length="168" mass="19312">MKLLILFALAVSSQATFFTFPYYYHPYYYHGLGTSIQHRSQDSLGNYNFGYDEDHLTGGSFRRESGDGLSNVKIGSYGLKDADGSIRIVDYVADSNGFRAKIRTSGDVPEKNPADVEISKADVVEVKPVEVKPAIQYITPYFYNWASPYYGWTYPFYNWAHPYYSHYW</sequence>
<dbReference type="InterPro" id="IPR031311">
    <property type="entry name" value="CHIT_BIND_RR_consensus"/>
</dbReference>
<dbReference type="PANTHER" id="PTHR10380">
    <property type="entry name" value="CUTICLE PROTEIN"/>
    <property type="match status" value="1"/>
</dbReference>